<keyword evidence="3" id="KW-0119">Carbohydrate metabolism</keyword>
<protein>
    <submittedName>
        <fullName evidence="7">Xyloglucanase</fullName>
        <ecNumber evidence="7">3.2.1.-</ecNumber>
    </submittedName>
</protein>
<dbReference type="EC" id="3.2.1.-" evidence="7"/>
<dbReference type="GO" id="GO:0000272">
    <property type="term" value="P:polysaccharide catabolic process"/>
    <property type="evidence" value="ECO:0007669"/>
    <property type="project" value="UniProtKB-KW"/>
</dbReference>
<evidence type="ECO:0000313" key="8">
    <source>
        <dbReference type="Proteomes" id="UP000077381"/>
    </source>
</evidence>
<accession>A0A177HKN3</accession>
<gene>
    <name evidence="7" type="ORF">STSP_55570</name>
</gene>
<dbReference type="InterPro" id="IPR052025">
    <property type="entry name" value="Xyloglucanase_GH74"/>
</dbReference>
<reference evidence="7 8" key="1">
    <citation type="submission" date="2015-12" db="EMBL/GenBank/DDBJ databases">
        <title>Genome sequence of Streptomyces sp. G25.</title>
        <authorList>
            <person name="Poehlein A."/>
            <person name="Roettig A."/>
            <person name="Hiessl S."/>
            <person name="Hauschild P."/>
            <person name="Schauer J."/>
            <person name="Madkour M.H."/>
            <person name="Al-Ansari A.M."/>
            <person name="Almakishah N.H."/>
            <person name="Steinbuechel A."/>
            <person name="Daniel R."/>
        </authorList>
    </citation>
    <scope>NUCLEOTIDE SEQUENCE [LARGE SCALE GENOMIC DNA]</scope>
    <source>
        <strain evidence="8">G25(2015)</strain>
    </source>
</reference>
<dbReference type="STRING" id="1716141.STSP_55570"/>
<dbReference type="Proteomes" id="UP000077381">
    <property type="component" value="Unassembled WGS sequence"/>
</dbReference>
<evidence type="ECO:0000313" key="7">
    <source>
        <dbReference type="EMBL" id="OAH11180.1"/>
    </source>
</evidence>
<dbReference type="EMBL" id="LOHS01000114">
    <property type="protein sequence ID" value="OAH11180.1"/>
    <property type="molecule type" value="Genomic_DNA"/>
</dbReference>
<evidence type="ECO:0000256" key="1">
    <source>
        <dbReference type="ARBA" id="ARBA00022729"/>
    </source>
</evidence>
<dbReference type="GO" id="GO:0010411">
    <property type="term" value="P:xyloglucan metabolic process"/>
    <property type="evidence" value="ECO:0007669"/>
    <property type="project" value="TreeGrafter"/>
</dbReference>
<dbReference type="GO" id="GO:0016798">
    <property type="term" value="F:hydrolase activity, acting on glycosyl bonds"/>
    <property type="evidence" value="ECO:0007669"/>
    <property type="project" value="UniProtKB-KW"/>
</dbReference>
<dbReference type="Gene3D" id="2.130.10.10">
    <property type="entry name" value="YVTN repeat-like/Quinoprotein amine dehydrogenase"/>
    <property type="match status" value="1"/>
</dbReference>
<proteinExistence type="inferred from homology"/>
<evidence type="ECO:0000256" key="5">
    <source>
        <dbReference type="ARBA" id="ARBA00023326"/>
    </source>
</evidence>
<evidence type="ECO:0000256" key="3">
    <source>
        <dbReference type="ARBA" id="ARBA00023277"/>
    </source>
</evidence>
<comment type="similarity">
    <text evidence="6">Belongs to the glycosyl hydrolase 74 family.</text>
</comment>
<dbReference type="PANTHER" id="PTHR43739">
    <property type="entry name" value="XYLOGLUCANASE (EUROFUNG)"/>
    <property type="match status" value="1"/>
</dbReference>
<evidence type="ECO:0000256" key="6">
    <source>
        <dbReference type="ARBA" id="ARBA00037986"/>
    </source>
</evidence>
<dbReference type="PANTHER" id="PTHR43739:SF2">
    <property type="entry name" value="OLIGOXYLOGLUCAN-REDUCING END-SPECIFIC XYLOGLUCANASE-RELATED"/>
    <property type="match status" value="1"/>
</dbReference>
<keyword evidence="4 7" id="KW-0326">Glycosidase</keyword>
<dbReference type="SUPFAM" id="SSF110296">
    <property type="entry name" value="Oligoxyloglucan reducing end-specific cellobiohydrolase"/>
    <property type="match status" value="1"/>
</dbReference>
<name>A0A177HKN3_9ACTN</name>
<keyword evidence="2 7" id="KW-0378">Hydrolase</keyword>
<keyword evidence="8" id="KW-1185">Reference proteome</keyword>
<dbReference type="InterPro" id="IPR015943">
    <property type="entry name" value="WD40/YVTN_repeat-like_dom_sf"/>
</dbReference>
<sequence length="56" mass="6439">MRGIFRSDDAGRTWVRINDDRHQFAWTGNTMTGDPRVYGRVYFGTNGRGVIYGDPE</sequence>
<dbReference type="AlphaFoldDB" id="A0A177HKN3"/>
<keyword evidence="1" id="KW-0732">Signal</keyword>
<keyword evidence="5" id="KW-0624">Polysaccharide degradation</keyword>
<organism evidence="7 8">
    <name type="scientific">Streptomyces jeddahensis</name>
    <dbReference type="NCBI Taxonomy" id="1716141"/>
    <lineage>
        <taxon>Bacteria</taxon>
        <taxon>Bacillati</taxon>
        <taxon>Actinomycetota</taxon>
        <taxon>Actinomycetes</taxon>
        <taxon>Kitasatosporales</taxon>
        <taxon>Streptomycetaceae</taxon>
        <taxon>Streptomyces</taxon>
    </lineage>
</organism>
<evidence type="ECO:0000256" key="4">
    <source>
        <dbReference type="ARBA" id="ARBA00023295"/>
    </source>
</evidence>
<comment type="caution">
    <text evidence="7">The sequence shown here is derived from an EMBL/GenBank/DDBJ whole genome shotgun (WGS) entry which is preliminary data.</text>
</comment>
<evidence type="ECO:0000256" key="2">
    <source>
        <dbReference type="ARBA" id="ARBA00022801"/>
    </source>
</evidence>
<dbReference type="PATRIC" id="fig|1716141.3.peg.5841"/>